<feature type="domain" description="ABC transporter" evidence="10">
    <location>
        <begin position="4"/>
        <end position="237"/>
    </location>
</feature>
<dbReference type="InterPro" id="IPR003593">
    <property type="entry name" value="AAA+_ATPase"/>
</dbReference>
<dbReference type="Proteomes" id="UP000018680">
    <property type="component" value="Chromosome"/>
</dbReference>
<dbReference type="OrthoDB" id="9790614at2"/>
<dbReference type="Gene3D" id="3.40.50.300">
    <property type="entry name" value="P-loop containing nucleotide triphosphate hydrolases"/>
    <property type="match status" value="1"/>
</dbReference>
<keyword evidence="12" id="KW-1185">Reference proteome</keyword>
<dbReference type="AlphaFoldDB" id="V5WEW1"/>
<organism evidence="11 12">
    <name type="scientific">Salinispira pacifica</name>
    <dbReference type="NCBI Taxonomy" id="1307761"/>
    <lineage>
        <taxon>Bacteria</taxon>
        <taxon>Pseudomonadati</taxon>
        <taxon>Spirochaetota</taxon>
        <taxon>Spirochaetia</taxon>
        <taxon>Spirochaetales</taxon>
        <taxon>Spirochaetaceae</taxon>
        <taxon>Salinispira</taxon>
    </lineage>
</organism>
<keyword evidence="7" id="KW-0406">Ion transport</keyword>
<name>V5WEW1_9SPIO</name>
<keyword evidence="6" id="KW-0408">Iron</keyword>
<feature type="compositionally biased region" description="Basic and acidic residues" evidence="9">
    <location>
        <begin position="263"/>
        <end position="277"/>
    </location>
</feature>
<evidence type="ECO:0000256" key="3">
    <source>
        <dbReference type="ARBA" id="ARBA00022496"/>
    </source>
</evidence>
<dbReference type="EMBL" id="CP006939">
    <property type="protein sequence ID" value="AHC14170.1"/>
    <property type="molecule type" value="Genomic_DNA"/>
</dbReference>
<evidence type="ECO:0000256" key="5">
    <source>
        <dbReference type="ARBA" id="ARBA00022840"/>
    </source>
</evidence>
<dbReference type="InterPro" id="IPR050093">
    <property type="entry name" value="ABC_SmlMolc_Importer"/>
</dbReference>
<keyword evidence="5 11" id="KW-0067">ATP-binding</keyword>
<dbReference type="CDD" id="cd03259">
    <property type="entry name" value="ABC_Carb_Solutes_like"/>
    <property type="match status" value="1"/>
</dbReference>
<dbReference type="GO" id="GO:0015408">
    <property type="term" value="F:ABC-type ferric iron transporter activity"/>
    <property type="evidence" value="ECO:0007669"/>
    <property type="project" value="InterPro"/>
</dbReference>
<evidence type="ECO:0000256" key="6">
    <source>
        <dbReference type="ARBA" id="ARBA00023004"/>
    </source>
</evidence>
<evidence type="ECO:0000256" key="7">
    <source>
        <dbReference type="ARBA" id="ARBA00023065"/>
    </source>
</evidence>
<dbReference type="PROSITE" id="PS00211">
    <property type="entry name" value="ABC_TRANSPORTER_1"/>
    <property type="match status" value="1"/>
</dbReference>
<dbReference type="InterPro" id="IPR003439">
    <property type="entry name" value="ABC_transporter-like_ATP-bd"/>
</dbReference>
<evidence type="ECO:0000313" key="12">
    <source>
        <dbReference type="Proteomes" id="UP000018680"/>
    </source>
</evidence>
<evidence type="ECO:0000256" key="4">
    <source>
        <dbReference type="ARBA" id="ARBA00022741"/>
    </source>
</evidence>
<dbReference type="GO" id="GO:0016020">
    <property type="term" value="C:membrane"/>
    <property type="evidence" value="ECO:0007669"/>
    <property type="project" value="InterPro"/>
</dbReference>
<gene>
    <name evidence="11" type="ORF">L21SP2_0745</name>
</gene>
<keyword evidence="4" id="KW-0547">Nucleotide-binding</keyword>
<dbReference type="eggNOG" id="COG3842">
    <property type="taxonomic scope" value="Bacteria"/>
</dbReference>
<dbReference type="Pfam" id="PF00005">
    <property type="entry name" value="ABC_tran"/>
    <property type="match status" value="1"/>
</dbReference>
<dbReference type="GO" id="GO:0016887">
    <property type="term" value="F:ATP hydrolysis activity"/>
    <property type="evidence" value="ECO:0007669"/>
    <property type="project" value="InterPro"/>
</dbReference>
<dbReference type="FunFam" id="3.40.50.300:FF:000425">
    <property type="entry name" value="Probable ABC transporter, ATP-binding subunit"/>
    <property type="match status" value="1"/>
</dbReference>
<dbReference type="SMART" id="SM00382">
    <property type="entry name" value="AAA"/>
    <property type="match status" value="1"/>
</dbReference>
<dbReference type="InterPro" id="IPR027417">
    <property type="entry name" value="P-loop_NTPase"/>
</dbReference>
<dbReference type="InterPro" id="IPR015853">
    <property type="entry name" value="ABC_transpr_FbpC"/>
</dbReference>
<protein>
    <submittedName>
        <fullName evidence="11">Ferric iron ABC transporter, ATP-binding protein</fullName>
    </submittedName>
</protein>
<evidence type="ECO:0000256" key="1">
    <source>
        <dbReference type="ARBA" id="ARBA00022448"/>
    </source>
</evidence>
<accession>V5WEW1</accession>
<evidence type="ECO:0000259" key="10">
    <source>
        <dbReference type="PROSITE" id="PS50893"/>
    </source>
</evidence>
<feature type="region of interest" description="Disordered" evidence="9">
    <location>
        <begin position="261"/>
        <end position="318"/>
    </location>
</feature>
<dbReference type="KEGG" id="slr:L21SP2_0745"/>
<dbReference type="PANTHER" id="PTHR42781">
    <property type="entry name" value="SPERMIDINE/PUTRESCINE IMPORT ATP-BINDING PROTEIN POTA"/>
    <property type="match status" value="1"/>
</dbReference>
<dbReference type="PANTHER" id="PTHR42781:SF4">
    <property type="entry name" value="SPERMIDINE_PUTRESCINE IMPORT ATP-BINDING PROTEIN POTA"/>
    <property type="match status" value="1"/>
</dbReference>
<dbReference type="GO" id="GO:0015697">
    <property type="term" value="P:quaternary ammonium group transport"/>
    <property type="evidence" value="ECO:0007669"/>
    <property type="project" value="UniProtKB-ARBA"/>
</dbReference>
<dbReference type="HOGENOM" id="CLU_000604_1_1_12"/>
<dbReference type="STRING" id="1307761.L21SP2_0745"/>
<evidence type="ECO:0000256" key="2">
    <source>
        <dbReference type="ARBA" id="ARBA00022475"/>
    </source>
</evidence>
<dbReference type="SUPFAM" id="SSF52540">
    <property type="entry name" value="P-loop containing nucleoside triphosphate hydrolases"/>
    <property type="match status" value="1"/>
</dbReference>
<proteinExistence type="predicted"/>
<keyword evidence="1" id="KW-0813">Transport</keyword>
<sequence length="382" mass="42306">MISLEVNGLSKRFSLRTPPAVNQVSIRVNEGEIHALTGESGSGKSTILRMIAGFEVPDEGEIVLKGKTVSRARPPLHLVPEKRSVGMVFQDNALFPHLTVAGNIGYGVSSDLRRQRVEELLELVHLTPYARRYPHEISGGQAQRVALARALAPGPDILLMDEAFNSLDRRLKMHLLPEIRRIIHSVGIPLLFVSHDRNEVFDIADRISIMHEGRILQTGTPSQLYGEPVDCYTAEFFGDANFIRREGATYLIRPEQLRICTPESKKDDPGAERDEPGVKQAGPGIEKHDPGVKQAGPGQKRASASRGGRQPADSASFSGRILERHYRGDHLELWLSCSHPEWGPENTAMKMRVQDHRIPWESLTEGSSVLLKLEPGAMVKLG</sequence>
<keyword evidence="3" id="KW-0410">Iron transport</keyword>
<evidence type="ECO:0000256" key="8">
    <source>
        <dbReference type="ARBA" id="ARBA00023136"/>
    </source>
</evidence>
<dbReference type="RefSeq" id="WP_024267101.1">
    <property type="nucleotide sequence ID" value="NC_023035.1"/>
</dbReference>
<keyword evidence="8" id="KW-0472">Membrane</keyword>
<evidence type="ECO:0000256" key="9">
    <source>
        <dbReference type="SAM" id="MobiDB-lite"/>
    </source>
</evidence>
<keyword evidence="2" id="KW-1003">Cell membrane</keyword>
<reference evidence="11 12" key="1">
    <citation type="journal article" date="2015" name="Stand. Genomic Sci.">
        <title>Complete genome sequence and description of Salinispira pacifica gen. nov., sp. nov., a novel spirochaete isolated form a hypersaline microbial mat.</title>
        <authorList>
            <person name="Ben Hania W."/>
            <person name="Joseph M."/>
            <person name="Schumann P."/>
            <person name="Bunk B."/>
            <person name="Fiebig A."/>
            <person name="Sproer C."/>
            <person name="Klenk H.P."/>
            <person name="Fardeau M.L."/>
            <person name="Spring S."/>
        </authorList>
    </citation>
    <scope>NUCLEOTIDE SEQUENCE [LARGE SCALE GENOMIC DNA]</scope>
    <source>
        <strain evidence="11 12">L21-RPul-D2</strain>
    </source>
</reference>
<dbReference type="PROSITE" id="PS50893">
    <property type="entry name" value="ABC_TRANSPORTER_2"/>
    <property type="match status" value="1"/>
</dbReference>
<dbReference type="InterPro" id="IPR017871">
    <property type="entry name" value="ABC_transporter-like_CS"/>
</dbReference>
<dbReference type="GO" id="GO:0005524">
    <property type="term" value="F:ATP binding"/>
    <property type="evidence" value="ECO:0007669"/>
    <property type="project" value="UniProtKB-KW"/>
</dbReference>
<evidence type="ECO:0000313" key="11">
    <source>
        <dbReference type="EMBL" id="AHC14170.1"/>
    </source>
</evidence>